<keyword evidence="4" id="KW-1185">Reference proteome</keyword>
<proteinExistence type="predicted"/>
<reference evidence="3 4" key="1">
    <citation type="submission" date="2020-07" db="EMBL/GenBank/DDBJ databases">
        <title>Sequencing the genomes of 1000 actinobacteria strains.</title>
        <authorList>
            <person name="Klenk H.-P."/>
        </authorList>
    </citation>
    <scope>NUCLEOTIDE SEQUENCE [LARGE SCALE GENOMIC DNA]</scope>
    <source>
        <strain evidence="3 4">DSM 100723</strain>
    </source>
</reference>
<dbReference type="InterPro" id="IPR018929">
    <property type="entry name" value="DUF2510"/>
</dbReference>
<name>A0A7W3IRD9_9ACTN</name>
<feature type="compositionally biased region" description="Pro residues" evidence="1">
    <location>
        <begin position="101"/>
        <end position="115"/>
    </location>
</feature>
<dbReference type="RefSeq" id="WP_182559403.1">
    <property type="nucleotide sequence ID" value="NZ_JACGWT010000002.1"/>
</dbReference>
<dbReference type="Pfam" id="PF10708">
    <property type="entry name" value="DUF2510"/>
    <property type="match status" value="1"/>
</dbReference>
<evidence type="ECO:0000259" key="2">
    <source>
        <dbReference type="Pfam" id="PF10708"/>
    </source>
</evidence>
<evidence type="ECO:0000256" key="1">
    <source>
        <dbReference type="SAM" id="MobiDB-lite"/>
    </source>
</evidence>
<feature type="compositionally biased region" description="Low complexity" evidence="1">
    <location>
        <begin position="125"/>
        <end position="139"/>
    </location>
</feature>
<gene>
    <name evidence="3" type="ORF">FHX74_001456</name>
</gene>
<dbReference type="Proteomes" id="UP000523079">
    <property type="component" value="Unassembled WGS sequence"/>
</dbReference>
<dbReference type="AlphaFoldDB" id="A0A7W3IRD9"/>
<evidence type="ECO:0000313" key="4">
    <source>
        <dbReference type="Proteomes" id="UP000523079"/>
    </source>
</evidence>
<feature type="region of interest" description="Disordered" evidence="1">
    <location>
        <begin position="190"/>
        <end position="216"/>
    </location>
</feature>
<protein>
    <recommendedName>
        <fullName evidence="2">DUF2510 domain-containing protein</fullName>
    </recommendedName>
</protein>
<feature type="compositionally biased region" description="Low complexity" evidence="1">
    <location>
        <begin position="202"/>
        <end position="216"/>
    </location>
</feature>
<organism evidence="3 4">
    <name type="scientific">Microlunatus kandeliicorticis</name>
    <dbReference type="NCBI Taxonomy" id="1759536"/>
    <lineage>
        <taxon>Bacteria</taxon>
        <taxon>Bacillati</taxon>
        <taxon>Actinomycetota</taxon>
        <taxon>Actinomycetes</taxon>
        <taxon>Propionibacteriales</taxon>
        <taxon>Propionibacteriaceae</taxon>
        <taxon>Microlunatus</taxon>
    </lineage>
</organism>
<sequence>MTEPADGAPPPGWFPDPAGRPDTYRWWDGTTWTPWLTGDADADAPDTTTAEPETPHAEPVEAQEMTSAEPVEAQGSTRAEPEMTPAEPVEAQGRTRAEPVEAPPGPAPLGRPRPPGYERGRRSSALATPPATRLAPPSGASGGGGHESAGAGADHEGGSSRTALRVMAAAAAVAAVVVVGGVVVLGNRAPADPIALPPMTETGSSPSGSASGTAAASPATYDARSRLLSIGTFSTTLPGSPYVTSSALAPTPPLFSTAVEAQAVVTPKYDGSADWTAGLLVGVLDPSVVVDGDADATADKLLDGLAEFAFADVTVTKQGFTPKKVTTPNAKAAAILQGRLAYRVKNVPSRYDQVSMLVLELDDGTWVGWVSTRPEKASAKVKASLQTSIDTIRS</sequence>
<dbReference type="EMBL" id="JACGWT010000002">
    <property type="protein sequence ID" value="MBA8793851.1"/>
    <property type="molecule type" value="Genomic_DNA"/>
</dbReference>
<accession>A0A7W3IRD9</accession>
<feature type="region of interest" description="Disordered" evidence="1">
    <location>
        <begin position="1"/>
        <end position="158"/>
    </location>
</feature>
<comment type="caution">
    <text evidence="3">The sequence shown here is derived from an EMBL/GenBank/DDBJ whole genome shotgun (WGS) entry which is preliminary data.</text>
</comment>
<evidence type="ECO:0000313" key="3">
    <source>
        <dbReference type="EMBL" id="MBA8793851.1"/>
    </source>
</evidence>
<feature type="domain" description="DUF2510" evidence="2">
    <location>
        <begin position="11"/>
        <end position="37"/>
    </location>
</feature>